<dbReference type="RefSeq" id="WP_198114560.1">
    <property type="nucleotide sequence ID" value="NZ_CP066121.1"/>
</dbReference>
<sequence>MSFIQVGQELQQKLAQIYSKLENKTQLTSTLERVLVSQTLQNFHSNGRPAWAGLSPVTLALYRKQGIVPQGILQRSPAGLRDSVQGDHDDESASVGAGSGKSKAYAAIHQFGGMAGRGQKVKIPARPYLPMDANGNLQSEAEDVIEYTASVFLENAFQ</sequence>
<protein>
    <submittedName>
        <fullName evidence="1">Phage virion morphogenesis protein</fullName>
    </submittedName>
</protein>
<dbReference type="Pfam" id="PF05069">
    <property type="entry name" value="Phage_tail_S"/>
    <property type="match status" value="1"/>
</dbReference>
<evidence type="ECO:0000313" key="1">
    <source>
        <dbReference type="EMBL" id="UUN96153.1"/>
    </source>
</evidence>
<evidence type="ECO:0000313" key="2">
    <source>
        <dbReference type="Proteomes" id="UP000644140"/>
    </source>
</evidence>
<dbReference type="EMBL" id="CP092085">
    <property type="protein sequence ID" value="UUN96153.1"/>
    <property type="molecule type" value="Genomic_DNA"/>
</dbReference>
<dbReference type="InterPro" id="IPR006522">
    <property type="entry name" value="Phage_virion_morphogenesis"/>
</dbReference>
<organism evidence="1 2">
    <name type="scientific">Acinetobacter bereziniae</name>
    <name type="common">Acinetobacter genomosp. 10</name>
    <dbReference type="NCBI Taxonomy" id="106648"/>
    <lineage>
        <taxon>Bacteria</taxon>
        <taxon>Pseudomonadati</taxon>
        <taxon>Pseudomonadota</taxon>
        <taxon>Gammaproteobacteria</taxon>
        <taxon>Moraxellales</taxon>
        <taxon>Moraxellaceae</taxon>
        <taxon>Acinetobacter</taxon>
    </lineage>
</organism>
<name>A0A8I1DIJ7_ACIBZ</name>
<reference evidence="1" key="1">
    <citation type="submission" date="2022-02" db="EMBL/GenBank/DDBJ databases">
        <title>Characterization of Tn125 harboring carbapenem-resistant Acinetobacter bereziniae clinical isolates.</title>
        <authorList>
            <person name="Wong N.-K."/>
            <person name="Pan Q."/>
        </authorList>
    </citation>
    <scope>NUCLEOTIDE SEQUENCE</scope>
    <source>
        <strain evidence="1">GD03393</strain>
    </source>
</reference>
<dbReference type="AlphaFoldDB" id="A0A8I1DIJ7"/>
<dbReference type="NCBIfam" id="TIGR01635">
    <property type="entry name" value="tail_comp_S"/>
    <property type="match status" value="1"/>
</dbReference>
<proteinExistence type="predicted"/>
<accession>A0A8I1DIJ7</accession>
<gene>
    <name evidence="1" type="ORF">I9054_012235</name>
</gene>
<dbReference type="Proteomes" id="UP000644140">
    <property type="component" value="Chromosome"/>
</dbReference>